<comment type="function">
    <text evidence="4">Dirigent proteins impart stereoselectivity on the phenoxy radical-coupling reaction, yielding optically active lignans from two molecules of coniferyl alcohol in the biosynthesis of lignans, flavonolignans, and alkaloids and thus plays a central role in plant secondary metabolism.</text>
</comment>
<proteinExistence type="inferred from homology"/>
<comment type="subunit">
    <text evidence="2 4">Homodimer.</text>
</comment>
<dbReference type="GO" id="GO:0009699">
    <property type="term" value="P:phenylpropanoid biosynthetic process"/>
    <property type="evidence" value="ECO:0007669"/>
    <property type="project" value="UniProtKB-ARBA"/>
</dbReference>
<dbReference type="OrthoDB" id="1862428at2759"/>
<comment type="subcellular location">
    <subcellularLocation>
        <location evidence="4">Secreted</location>
        <location evidence="4">Extracellular space</location>
        <location evidence="4">Apoplast</location>
    </subcellularLocation>
</comment>
<evidence type="ECO:0000256" key="4">
    <source>
        <dbReference type="RuleBase" id="RU363099"/>
    </source>
</evidence>
<feature type="signal peptide" evidence="4">
    <location>
        <begin position="1"/>
        <end position="24"/>
    </location>
</feature>
<dbReference type="PANTHER" id="PTHR47586:SF1">
    <property type="entry name" value="DIRIGENT PROTEIN"/>
    <property type="match status" value="1"/>
</dbReference>
<dbReference type="AlphaFoldDB" id="A0A9D5CL91"/>
<keyword evidence="6" id="KW-1185">Reference proteome</keyword>
<feature type="chain" id="PRO_5039760584" description="Dirigent protein" evidence="4">
    <location>
        <begin position="25"/>
        <end position="197"/>
    </location>
</feature>
<evidence type="ECO:0000256" key="1">
    <source>
        <dbReference type="ARBA" id="ARBA00010746"/>
    </source>
</evidence>
<gene>
    <name evidence="5" type="ORF">J5N97_016523</name>
</gene>
<comment type="caution">
    <text evidence="5">The sequence shown here is derived from an EMBL/GenBank/DDBJ whole genome shotgun (WGS) entry which is preliminary data.</text>
</comment>
<keyword evidence="4" id="KW-0732">Signal</keyword>
<keyword evidence="4" id="KW-0052">Apoplast</keyword>
<sequence length="197" mass="21235">MASQYHPFLLLLLSLLLLPLLCIASFPSTSSHKHHQDHVPVLKSLHFSLYQHETINQTGYIIVNGVAGAGVGQTTTPFGTIFAFNDKMSTKPDSNSNVKGIAEGVSITSSLDGLRSVSFAKITLKIKGYQGSISILGGTHNIKPADHPVVGGTGDFMFVQGFVRSSPVDLQGVAVVYKIEFHLYWPPYAAAVHGFLK</sequence>
<dbReference type="InterPro" id="IPR004265">
    <property type="entry name" value="Dirigent"/>
</dbReference>
<evidence type="ECO:0000313" key="5">
    <source>
        <dbReference type="EMBL" id="KAJ0974558.1"/>
    </source>
</evidence>
<evidence type="ECO:0000256" key="2">
    <source>
        <dbReference type="ARBA" id="ARBA00011738"/>
    </source>
</evidence>
<dbReference type="InterPro" id="IPR044859">
    <property type="entry name" value="Allene_oxi_cyc_Dirigent"/>
</dbReference>
<protein>
    <recommendedName>
        <fullName evidence="4">Dirigent protein</fullName>
    </recommendedName>
</protein>
<dbReference type="Pfam" id="PF03018">
    <property type="entry name" value="Dirigent"/>
    <property type="match status" value="1"/>
</dbReference>
<dbReference type="GO" id="GO:0048046">
    <property type="term" value="C:apoplast"/>
    <property type="evidence" value="ECO:0007669"/>
    <property type="project" value="UniProtKB-SubCell"/>
</dbReference>
<comment type="similarity">
    <text evidence="1 4">Belongs to the plant dirigent protein family.</text>
</comment>
<name>A0A9D5CL91_9LILI</name>
<keyword evidence="3 4" id="KW-0964">Secreted</keyword>
<dbReference type="Proteomes" id="UP001085076">
    <property type="component" value="Miscellaneous, Linkage group lg04"/>
</dbReference>
<organism evidence="5 6">
    <name type="scientific">Dioscorea zingiberensis</name>
    <dbReference type="NCBI Taxonomy" id="325984"/>
    <lineage>
        <taxon>Eukaryota</taxon>
        <taxon>Viridiplantae</taxon>
        <taxon>Streptophyta</taxon>
        <taxon>Embryophyta</taxon>
        <taxon>Tracheophyta</taxon>
        <taxon>Spermatophyta</taxon>
        <taxon>Magnoliopsida</taxon>
        <taxon>Liliopsida</taxon>
        <taxon>Dioscoreales</taxon>
        <taxon>Dioscoreaceae</taxon>
        <taxon>Dioscorea</taxon>
    </lineage>
</organism>
<dbReference type="EMBL" id="JAGGNH010000004">
    <property type="protein sequence ID" value="KAJ0974558.1"/>
    <property type="molecule type" value="Genomic_DNA"/>
</dbReference>
<accession>A0A9D5CL91</accession>
<dbReference type="Gene3D" id="2.40.480.10">
    <property type="entry name" value="Allene oxide cyclase-like"/>
    <property type="match status" value="1"/>
</dbReference>
<dbReference type="PANTHER" id="PTHR47586">
    <property type="entry name" value="DIRIGENT PROTEIN"/>
    <property type="match status" value="1"/>
</dbReference>
<reference evidence="5" key="1">
    <citation type="submission" date="2021-03" db="EMBL/GenBank/DDBJ databases">
        <authorList>
            <person name="Li Z."/>
            <person name="Yang C."/>
        </authorList>
    </citation>
    <scope>NUCLEOTIDE SEQUENCE</scope>
    <source>
        <strain evidence="5">Dzin_1.0</strain>
        <tissue evidence="5">Leaf</tissue>
    </source>
</reference>
<reference evidence="5" key="2">
    <citation type="journal article" date="2022" name="Hortic Res">
        <title>The genome of Dioscorea zingiberensis sheds light on the biosynthesis, origin and evolution of the medicinally important diosgenin saponins.</title>
        <authorList>
            <person name="Li Y."/>
            <person name="Tan C."/>
            <person name="Li Z."/>
            <person name="Guo J."/>
            <person name="Li S."/>
            <person name="Chen X."/>
            <person name="Wang C."/>
            <person name="Dai X."/>
            <person name="Yang H."/>
            <person name="Song W."/>
            <person name="Hou L."/>
            <person name="Xu J."/>
            <person name="Tong Z."/>
            <person name="Xu A."/>
            <person name="Yuan X."/>
            <person name="Wang W."/>
            <person name="Yang Q."/>
            <person name="Chen L."/>
            <person name="Sun Z."/>
            <person name="Wang K."/>
            <person name="Pan B."/>
            <person name="Chen J."/>
            <person name="Bao Y."/>
            <person name="Liu F."/>
            <person name="Qi X."/>
            <person name="Gang D.R."/>
            <person name="Wen J."/>
            <person name="Li J."/>
        </authorList>
    </citation>
    <scope>NUCLEOTIDE SEQUENCE</scope>
    <source>
        <strain evidence="5">Dzin_1.0</strain>
    </source>
</reference>
<evidence type="ECO:0000313" key="6">
    <source>
        <dbReference type="Proteomes" id="UP001085076"/>
    </source>
</evidence>
<evidence type="ECO:0000256" key="3">
    <source>
        <dbReference type="ARBA" id="ARBA00022525"/>
    </source>
</evidence>